<evidence type="ECO:0000256" key="4">
    <source>
        <dbReference type="ARBA" id="ARBA00022723"/>
    </source>
</evidence>
<dbReference type="RefSeq" id="WP_066668120.1">
    <property type="nucleotide sequence ID" value="NZ_LYVF01000158.1"/>
</dbReference>
<feature type="domain" description="PIN" evidence="9">
    <location>
        <begin position="7"/>
        <end position="116"/>
    </location>
</feature>
<comment type="similarity">
    <text evidence="7 8">Belongs to the PINc/VapC protein family.</text>
</comment>
<dbReference type="InterPro" id="IPR002716">
    <property type="entry name" value="PIN_dom"/>
</dbReference>
<keyword evidence="8" id="KW-0800">Toxin</keyword>
<dbReference type="EMBL" id="LYVF01000158">
    <property type="protein sequence ID" value="OAT81706.1"/>
    <property type="molecule type" value="Genomic_DNA"/>
</dbReference>
<dbReference type="STRING" id="1838280.A6M21_09845"/>
<keyword evidence="5 8" id="KW-0378">Hydrolase</keyword>
<dbReference type="HAMAP" id="MF_00265">
    <property type="entry name" value="VapC_Nob1"/>
    <property type="match status" value="1"/>
</dbReference>
<reference evidence="10 11" key="1">
    <citation type="submission" date="2016-04" db="EMBL/GenBank/DDBJ databases">
        <authorList>
            <person name="Evans L.H."/>
            <person name="Alamgir A."/>
            <person name="Owens N."/>
            <person name="Weber N.D."/>
            <person name="Virtaneva K."/>
            <person name="Barbian K."/>
            <person name="Babar A."/>
            <person name="Rosenke K."/>
        </authorList>
    </citation>
    <scope>NUCLEOTIDE SEQUENCE [LARGE SCALE GENOMIC DNA]</scope>
    <source>
        <strain evidence="10 11">LMa1</strain>
    </source>
</reference>
<dbReference type="Proteomes" id="UP000078532">
    <property type="component" value="Unassembled WGS sequence"/>
</dbReference>
<dbReference type="GO" id="GO:0004540">
    <property type="term" value="F:RNA nuclease activity"/>
    <property type="evidence" value="ECO:0007669"/>
    <property type="project" value="InterPro"/>
</dbReference>
<feature type="binding site" evidence="8">
    <location>
        <position position="96"/>
    </location>
    <ligand>
        <name>Mg(2+)</name>
        <dbReference type="ChEBI" id="CHEBI:18420"/>
    </ligand>
</feature>
<proteinExistence type="inferred from homology"/>
<keyword evidence="4 8" id="KW-0479">Metal-binding</keyword>
<evidence type="ECO:0000259" key="9">
    <source>
        <dbReference type="Pfam" id="PF01850"/>
    </source>
</evidence>
<dbReference type="PANTHER" id="PTHR33653:SF1">
    <property type="entry name" value="RIBONUCLEASE VAPC2"/>
    <property type="match status" value="1"/>
</dbReference>
<keyword evidence="6 8" id="KW-0460">Magnesium</keyword>
<dbReference type="CDD" id="cd18741">
    <property type="entry name" value="PIN_VapC4-5_FitB-like"/>
    <property type="match status" value="1"/>
</dbReference>
<dbReference type="AlphaFoldDB" id="A0A1B7LEQ0"/>
<protein>
    <recommendedName>
        <fullName evidence="8">Ribonuclease VapC</fullName>
        <shortName evidence="8">RNase VapC</shortName>
        <ecNumber evidence="8">3.1.-.-</ecNumber>
    </recommendedName>
    <alternativeName>
        <fullName evidence="8">Toxin VapC</fullName>
    </alternativeName>
</protein>
<dbReference type="GO" id="GO:0016787">
    <property type="term" value="F:hydrolase activity"/>
    <property type="evidence" value="ECO:0007669"/>
    <property type="project" value="UniProtKB-KW"/>
</dbReference>
<dbReference type="PANTHER" id="PTHR33653">
    <property type="entry name" value="RIBONUCLEASE VAPC2"/>
    <property type="match status" value="1"/>
</dbReference>
<keyword evidence="11" id="KW-1185">Reference proteome</keyword>
<organism evidence="10 11">
    <name type="scientific">Desulfotomaculum copahuensis</name>
    <dbReference type="NCBI Taxonomy" id="1838280"/>
    <lineage>
        <taxon>Bacteria</taxon>
        <taxon>Bacillati</taxon>
        <taxon>Bacillota</taxon>
        <taxon>Clostridia</taxon>
        <taxon>Eubacteriales</taxon>
        <taxon>Desulfotomaculaceae</taxon>
        <taxon>Desulfotomaculum</taxon>
    </lineage>
</organism>
<dbReference type="InterPro" id="IPR029060">
    <property type="entry name" value="PIN-like_dom_sf"/>
</dbReference>
<evidence type="ECO:0000313" key="11">
    <source>
        <dbReference type="Proteomes" id="UP000078532"/>
    </source>
</evidence>
<evidence type="ECO:0000256" key="5">
    <source>
        <dbReference type="ARBA" id="ARBA00022801"/>
    </source>
</evidence>
<keyword evidence="3 8" id="KW-0540">Nuclease</keyword>
<dbReference type="SUPFAM" id="SSF88723">
    <property type="entry name" value="PIN domain-like"/>
    <property type="match status" value="1"/>
</dbReference>
<dbReference type="InterPro" id="IPR050556">
    <property type="entry name" value="Type_II_TA_system_RNase"/>
</dbReference>
<keyword evidence="2 8" id="KW-1277">Toxin-antitoxin system</keyword>
<accession>A0A1B7LEQ0</accession>
<sequence length="129" mass="14417">MNNNGFLLDTTILIDFLRGRKEAAEMLNGLVEEGPLACCPVTVAEIFSGAKPEELPRIEEFLEALVYHPIGYRTARRAGLYRRDYQKKGITLSISDTLIAAAAVEKSLTLVTKNVRHFPMPELMVIEHS</sequence>
<dbReference type="Pfam" id="PF01850">
    <property type="entry name" value="PIN"/>
    <property type="match status" value="1"/>
</dbReference>
<dbReference type="EC" id="3.1.-.-" evidence="8"/>
<dbReference type="InterPro" id="IPR022907">
    <property type="entry name" value="VapC_family"/>
</dbReference>
<name>A0A1B7LEQ0_9FIRM</name>
<feature type="binding site" evidence="8">
    <location>
        <position position="9"/>
    </location>
    <ligand>
        <name>Mg(2+)</name>
        <dbReference type="ChEBI" id="CHEBI:18420"/>
    </ligand>
</feature>
<evidence type="ECO:0000313" key="10">
    <source>
        <dbReference type="EMBL" id="OAT81706.1"/>
    </source>
</evidence>
<dbReference type="GO" id="GO:0000287">
    <property type="term" value="F:magnesium ion binding"/>
    <property type="evidence" value="ECO:0007669"/>
    <property type="project" value="UniProtKB-UniRule"/>
</dbReference>
<comment type="function">
    <text evidence="8">Toxic component of a toxin-antitoxin (TA) system. An RNase.</text>
</comment>
<evidence type="ECO:0000256" key="7">
    <source>
        <dbReference type="ARBA" id="ARBA00038093"/>
    </source>
</evidence>
<evidence type="ECO:0000256" key="6">
    <source>
        <dbReference type="ARBA" id="ARBA00022842"/>
    </source>
</evidence>
<dbReference type="OrthoDB" id="9796690at2"/>
<dbReference type="Gene3D" id="3.40.50.1010">
    <property type="entry name" value="5'-nuclease"/>
    <property type="match status" value="1"/>
</dbReference>
<comment type="caution">
    <text evidence="10">The sequence shown here is derived from an EMBL/GenBank/DDBJ whole genome shotgun (WGS) entry which is preliminary data.</text>
</comment>
<evidence type="ECO:0000256" key="2">
    <source>
        <dbReference type="ARBA" id="ARBA00022649"/>
    </source>
</evidence>
<evidence type="ECO:0000256" key="3">
    <source>
        <dbReference type="ARBA" id="ARBA00022722"/>
    </source>
</evidence>
<evidence type="ECO:0000256" key="1">
    <source>
        <dbReference type="ARBA" id="ARBA00001946"/>
    </source>
</evidence>
<dbReference type="GO" id="GO:0090729">
    <property type="term" value="F:toxin activity"/>
    <property type="evidence" value="ECO:0007669"/>
    <property type="project" value="UniProtKB-KW"/>
</dbReference>
<gene>
    <name evidence="8" type="primary">vapC</name>
    <name evidence="10" type="ORF">A6M21_09845</name>
</gene>
<comment type="cofactor">
    <cofactor evidence="1 8">
        <name>Mg(2+)</name>
        <dbReference type="ChEBI" id="CHEBI:18420"/>
    </cofactor>
</comment>
<evidence type="ECO:0000256" key="8">
    <source>
        <dbReference type="HAMAP-Rule" id="MF_00265"/>
    </source>
</evidence>